<keyword evidence="4" id="KW-1185">Reference proteome</keyword>
<dbReference type="InterPro" id="IPR050300">
    <property type="entry name" value="GDXG_lipolytic_enzyme"/>
</dbReference>
<gene>
    <name evidence="3" type="ORF">GGE06_002589</name>
</gene>
<accession>A0A7W7XAP2</accession>
<evidence type="ECO:0000256" key="1">
    <source>
        <dbReference type="ARBA" id="ARBA00022801"/>
    </source>
</evidence>
<dbReference type="EC" id="3.1.1.-" evidence="3"/>
<dbReference type="AlphaFoldDB" id="A0A7W7XAP2"/>
<reference evidence="3 4" key="1">
    <citation type="submission" date="2020-08" db="EMBL/GenBank/DDBJ databases">
        <title>Genomic Encyclopedia of Type Strains, Phase III (KMG-III): the genomes of soil and plant-associated and newly described type strains.</title>
        <authorList>
            <person name="Whitman W."/>
        </authorList>
    </citation>
    <scope>NUCLEOTIDE SEQUENCE [LARGE SCALE GENOMIC DNA]</scope>
    <source>
        <strain evidence="3 4">SFB5A</strain>
    </source>
</reference>
<dbReference type="Gene3D" id="3.40.50.1820">
    <property type="entry name" value="alpha/beta hydrolase"/>
    <property type="match status" value="1"/>
</dbReference>
<comment type="caution">
    <text evidence="3">The sequence shown here is derived from an EMBL/GenBank/DDBJ whole genome shotgun (WGS) entry which is preliminary data.</text>
</comment>
<dbReference type="RefSeq" id="WP_184930876.1">
    <property type="nucleotide sequence ID" value="NZ_JACHJY010000003.1"/>
</dbReference>
<dbReference type="SUPFAM" id="SSF53474">
    <property type="entry name" value="alpha/beta-Hydrolases"/>
    <property type="match status" value="1"/>
</dbReference>
<organism evidence="3 4">
    <name type="scientific">Streptomyces nymphaeiformis</name>
    <dbReference type="NCBI Taxonomy" id="2663842"/>
    <lineage>
        <taxon>Bacteria</taxon>
        <taxon>Bacillati</taxon>
        <taxon>Actinomycetota</taxon>
        <taxon>Actinomycetes</taxon>
        <taxon>Kitasatosporales</taxon>
        <taxon>Streptomycetaceae</taxon>
        <taxon>Streptomyces</taxon>
    </lineage>
</organism>
<keyword evidence="1 3" id="KW-0378">Hydrolase</keyword>
<dbReference type="PANTHER" id="PTHR48081">
    <property type="entry name" value="AB HYDROLASE SUPERFAMILY PROTEIN C4A8.06C"/>
    <property type="match status" value="1"/>
</dbReference>
<protein>
    <submittedName>
        <fullName evidence="3">Acetyl esterase</fullName>
        <ecNumber evidence="3">3.1.1.-</ecNumber>
    </submittedName>
</protein>
<dbReference type="InterPro" id="IPR029058">
    <property type="entry name" value="AB_hydrolase_fold"/>
</dbReference>
<dbReference type="InterPro" id="IPR013094">
    <property type="entry name" value="AB_hydrolase_3"/>
</dbReference>
<proteinExistence type="predicted"/>
<evidence type="ECO:0000313" key="4">
    <source>
        <dbReference type="Proteomes" id="UP000582643"/>
    </source>
</evidence>
<dbReference type="GO" id="GO:0016787">
    <property type="term" value="F:hydrolase activity"/>
    <property type="evidence" value="ECO:0007669"/>
    <property type="project" value="UniProtKB-KW"/>
</dbReference>
<name>A0A7W7XAP2_9ACTN</name>
<dbReference type="PANTHER" id="PTHR48081:SF8">
    <property type="entry name" value="ALPHA_BETA HYDROLASE FOLD-3 DOMAIN-CONTAINING PROTEIN-RELATED"/>
    <property type="match status" value="1"/>
</dbReference>
<evidence type="ECO:0000259" key="2">
    <source>
        <dbReference type="Pfam" id="PF07859"/>
    </source>
</evidence>
<dbReference type="EMBL" id="JACHJY010000003">
    <property type="protein sequence ID" value="MBB4981679.1"/>
    <property type="molecule type" value="Genomic_DNA"/>
</dbReference>
<evidence type="ECO:0000313" key="3">
    <source>
        <dbReference type="EMBL" id="MBB4981679.1"/>
    </source>
</evidence>
<sequence>MTTPPPPPVERSTAPPRWRELLDPESLRAADFLAEVLPQPLHTLGLEGVRRFTAPQPPPRLTRVASVTEEKATWTGPGGVLHSVPVRIYRPHAPRTGSVGLPCLLYLHGGGFTVGSLDGVDEVCRLFSRHAECVVVSVDYRLAPEHPFPAAVDDTRAAHAWLVENAAALGIDSHRIAVGGDSAGGSLAAALCLDLHSRRLPQPALQVLVYPAVDDSFARPSWTEFADAPLMGTADAQWFRRQYVGDDGVAPSPLLTPLQAPTLAGLAPAHVITAEVDCLRDDAEAYARRLQAEGVPVRHRRYPGVFHGFFTEIGAFTKATEAVTDACADLRAVFTGGALPS</sequence>
<feature type="domain" description="Alpha/beta hydrolase fold-3" evidence="2">
    <location>
        <begin position="104"/>
        <end position="310"/>
    </location>
</feature>
<dbReference type="Proteomes" id="UP000582643">
    <property type="component" value="Unassembled WGS sequence"/>
</dbReference>
<dbReference type="Pfam" id="PF07859">
    <property type="entry name" value="Abhydrolase_3"/>
    <property type="match status" value="1"/>
</dbReference>